<sequence>MACTTSSHGGLGAHAGVVRGDDDEAALGQGQGTLPVELKGLLVGGGALPIATSGAVGPSDGAEGLVGPQGIRVGDQGKGGGGQGLAVDVLGDVVDSAHGHAGGEGPQARDGGAVQVLGFDEVAHSVRGDVGRGLVEAVGGDVEVDIVGILASHGSAELGLAHAIAAGRGLGLRLGLGRRHKRGRGQAEETDELGDHFVGFLCPA</sequence>
<proteinExistence type="predicted"/>
<reference evidence="1 2" key="1">
    <citation type="journal article" date="2019" name="Mol. Biol. Evol.">
        <title>Blast fungal genomes show frequent chromosomal changes, gene gains and losses, and effector gene turnover.</title>
        <authorList>
            <person name="Gomez Luciano L.B."/>
            <person name="Jason Tsai I."/>
            <person name="Chuma I."/>
            <person name="Tosa Y."/>
            <person name="Chen Y.H."/>
            <person name="Li J.Y."/>
            <person name="Li M.Y."/>
            <person name="Jade Lu M.Y."/>
            <person name="Nakayashiki H."/>
            <person name="Li W.H."/>
        </authorList>
    </citation>
    <scope>NUCLEOTIDE SEQUENCE [LARGE SCALE GENOMIC DNA]</scope>
    <source>
        <strain evidence="1">MZ5-1-6</strain>
    </source>
</reference>
<name>A0A4P7MX38_PYROR</name>
<accession>A0A4P7MX38</accession>
<organism evidence="1 2">
    <name type="scientific">Pyricularia oryzae</name>
    <name type="common">Rice blast fungus</name>
    <name type="synonym">Magnaporthe oryzae</name>
    <dbReference type="NCBI Taxonomy" id="318829"/>
    <lineage>
        <taxon>Eukaryota</taxon>
        <taxon>Fungi</taxon>
        <taxon>Dikarya</taxon>
        <taxon>Ascomycota</taxon>
        <taxon>Pezizomycotina</taxon>
        <taxon>Sordariomycetes</taxon>
        <taxon>Sordariomycetidae</taxon>
        <taxon>Magnaporthales</taxon>
        <taxon>Pyriculariaceae</taxon>
        <taxon>Pyricularia</taxon>
    </lineage>
</organism>
<dbReference type="Proteomes" id="UP000294847">
    <property type="component" value="Chromosome 1"/>
</dbReference>
<gene>
    <name evidence="1" type="ORF">PoMZ_10345</name>
</gene>
<protein>
    <submittedName>
        <fullName evidence="1">Uncharacterized protein</fullName>
    </submittedName>
</protein>
<dbReference type="AlphaFoldDB" id="A0A4P7MX38"/>
<evidence type="ECO:0000313" key="2">
    <source>
        <dbReference type="Proteomes" id="UP000294847"/>
    </source>
</evidence>
<dbReference type="EMBL" id="CP034204">
    <property type="protein sequence ID" value="QBZ54638.1"/>
    <property type="molecule type" value="Genomic_DNA"/>
</dbReference>
<evidence type="ECO:0000313" key="1">
    <source>
        <dbReference type="EMBL" id="QBZ54638.1"/>
    </source>
</evidence>